<proteinExistence type="predicted"/>
<dbReference type="RefSeq" id="WP_157708585.1">
    <property type="nucleotide sequence ID" value="NZ_CP034348.1"/>
</dbReference>
<evidence type="ECO:0000313" key="5">
    <source>
        <dbReference type="EMBL" id="QGX99906.1"/>
    </source>
</evidence>
<evidence type="ECO:0000259" key="4">
    <source>
        <dbReference type="Pfam" id="PF13305"/>
    </source>
</evidence>
<evidence type="ECO:0000256" key="1">
    <source>
        <dbReference type="ARBA" id="ARBA00023015"/>
    </source>
</evidence>
<sequence>MAGKTEERHDALRRKLVDIAETRMAEGGLSALKARDLAKEAGCALGAIYTVFDDLTHIALEVNGRTFRQLGRDVDGALQGCADASPTDRLLCIADAYLTFALRETRRWRSLFDVPFSPDLDVPQWYWDEMDRLFAHIAGPVGECFPDLSPADQALMTRALFSSVHGIVSLGIENRATPVPKADLSRMIELLVRRTTGNA</sequence>
<dbReference type="EMBL" id="CP034348">
    <property type="protein sequence ID" value="QGX99906.1"/>
    <property type="molecule type" value="Genomic_DNA"/>
</dbReference>
<organism evidence="5 6">
    <name type="scientific">Roseovarius faecimaris</name>
    <dbReference type="NCBI Taxonomy" id="2494550"/>
    <lineage>
        <taxon>Bacteria</taxon>
        <taxon>Pseudomonadati</taxon>
        <taxon>Pseudomonadota</taxon>
        <taxon>Alphaproteobacteria</taxon>
        <taxon>Rhodobacterales</taxon>
        <taxon>Roseobacteraceae</taxon>
        <taxon>Roseovarius</taxon>
    </lineage>
</organism>
<dbReference type="GO" id="GO:0003700">
    <property type="term" value="F:DNA-binding transcription factor activity"/>
    <property type="evidence" value="ECO:0007669"/>
    <property type="project" value="TreeGrafter"/>
</dbReference>
<dbReference type="Pfam" id="PF13305">
    <property type="entry name" value="TetR_C_33"/>
    <property type="match status" value="1"/>
</dbReference>
<dbReference type="Gene3D" id="1.10.357.10">
    <property type="entry name" value="Tetracycline Repressor, domain 2"/>
    <property type="match status" value="1"/>
</dbReference>
<dbReference type="PANTHER" id="PTHR30055:SF234">
    <property type="entry name" value="HTH-TYPE TRANSCRIPTIONAL REGULATOR BETI"/>
    <property type="match status" value="1"/>
</dbReference>
<dbReference type="PANTHER" id="PTHR30055">
    <property type="entry name" value="HTH-TYPE TRANSCRIPTIONAL REGULATOR RUTR"/>
    <property type="match status" value="1"/>
</dbReference>
<gene>
    <name evidence="5" type="ORF">EI983_17180</name>
</gene>
<dbReference type="AlphaFoldDB" id="A0A6I6IWR4"/>
<dbReference type="GO" id="GO:0000976">
    <property type="term" value="F:transcription cis-regulatory region binding"/>
    <property type="evidence" value="ECO:0007669"/>
    <property type="project" value="TreeGrafter"/>
</dbReference>
<feature type="domain" description="HTH-type transcriptional regulator MT1864/Rv1816-like C-terminal" evidence="4">
    <location>
        <begin position="93"/>
        <end position="194"/>
    </location>
</feature>
<name>A0A6I6IWR4_9RHOB</name>
<keyword evidence="1" id="KW-0805">Transcription regulation</keyword>
<keyword evidence="6" id="KW-1185">Reference proteome</keyword>
<dbReference type="SUPFAM" id="SSF46689">
    <property type="entry name" value="Homeodomain-like"/>
    <property type="match status" value="1"/>
</dbReference>
<dbReference type="InterPro" id="IPR009057">
    <property type="entry name" value="Homeodomain-like_sf"/>
</dbReference>
<keyword evidence="2" id="KW-0238">DNA-binding</keyword>
<protein>
    <submittedName>
        <fullName evidence="5">TetR/AcrR family transcriptional regulator</fullName>
    </submittedName>
</protein>
<reference evidence="6" key="1">
    <citation type="submission" date="2018-12" db="EMBL/GenBank/DDBJ databases">
        <title>Complete genome sequence of Roseovarius sp. MME-070.</title>
        <authorList>
            <person name="Nam Y.-D."/>
            <person name="Kang J."/>
            <person name="Chung W.-H."/>
            <person name="Park Y.S."/>
        </authorList>
    </citation>
    <scope>NUCLEOTIDE SEQUENCE [LARGE SCALE GENOMIC DNA]</scope>
    <source>
        <strain evidence="6">MME-070</strain>
    </source>
</reference>
<dbReference type="SUPFAM" id="SSF48498">
    <property type="entry name" value="Tetracyclin repressor-like, C-terminal domain"/>
    <property type="match status" value="1"/>
</dbReference>
<dbReference type="InterPro" id="IPR036271">
    <property type="entry name" value="Tet_transcr_reg_TetR-rel_C_sf"/>
</dbReference>
<dbReference type="OrthoDB" id="7223515at2"/>
<evidence type="ECO:0000256" key="2">
    <source>
        <dbReference type="ARBA" id="ARBA00023125"/>
    </source>
</evidence>
<dbReference type="KEGG" id="rom:EI983_17180"/>
<dbReference type="InterPro" id="IPR025996">
    <property type="entry name" value="MT1864/Rv1816-like_C"/>
</dbReference>
<evidence type="ECO:0000313" key="6">
    <source>
        <dbReference type="Proteomes" id="UP000428330"/>
    </source>
</evidence>
<keyword evidence="3" id="KW-0804">Transcription</keyword>
<evidence type="ECO:0000256" key="3">
    <source>
        <dbReference type="ARBA" id="ARBA00023163"/>
    </source>
</evidence>
<dbReference type="InterPro" id="IPR050109">
    <property type="entry name" value="HTH-type_TetR-like_transc_reg"/>
</dbReference>
<dbReference type="Proteomes" id="UP000428330">
    <property type="component" value="Chromosome"/>
</dbReference>
<accession>A0A6I6IWR4</accession>